<name>A0A915ERX3_9BILA</name>
<dbReference type="PROSITE" id="PS51257">
    <property type="entry name" value="PROKAR_LIPOPROTEIN"/>
    <property type="match status" value="1"/>
</dbReference>
<organism evidence="1 2">
    <name type="scientific">Ditylenchus dipsaci</name>
    <dbReference type="NCBI Taxonomy" id="166011"/>
    <lineage>
        <taxon>Eukaryota</taxon>
        <taxon>Metazoa</taxon>
        <taxon>Ecdysozoa</taxon>
        <taxon>Nematoda</taxon>
        <taxon>Chromadorea</taxon>
        <taxon>Rhabditida</taxon>
        <taxon>Tylenchina</taxon>
        <taxon>Tylenchomorpha</taxon>
        <taxon>Sphaerularioidea</taxon>
        <taxon>Anguinidae</taxon>
        <taxon>Anguininae</taxon>
        <taxon>Ditylenchus</taxon>
    </lineage>
</organism>
<sequence length="73" mass="7868">MKMKKVLIGKKTEKMVSIRSWTWTVVLVQLVLSCAALIASLAIVSAQAQSTSRDGTAQQPSLQVIAVCFLSFG</sequence>
<evidence type="ECO:0000313" key="2">
    <source>
        <dbReference type="WBParaSite" id="jg9794"/>
    </source>
</evidence>
<keyword evidence="1" id="KW-1185">Reference proteome</keyword>
<dbReference type="AlphaFoldDB" id="A0A915ERX3"/>
<protein>
    <submittedName>
        <fullName evidence="2">Uncharacterized protein</fullName>
    </submittedName>
</protein>
<proteinExistence type="predicted"/>
<evidence type="ECO:0000313" key="1">
    <source>
        <dbReference type="Proteomes" id="UP000887574"/>
    </source>
</evidence>
<accession>A0A915ERX3</accession>
<dbReference type="WBParaSite" id="jg9794">
    <property type="protein sequence ID" value="jg9794"/>
    <property type="gene ID" value="jg9794"/>
</dbReference>
<dbReference type="Proteomes" id="UP000887574">
    <property type="component" value="Unplaced"/>
</dbReference>
<reference evidence="2" key="1">
    <citation type="submission" date="2022-11" db="UniProtKB">
        <authorList>
            <consortium name="WormBaseParasite"/>
        </authorList>
    </citation>
    <scope>IDENTIFICATION</scope>
</reference>